<proteinExistence type="predicted"/>
<dbReference type="KEGG" id="sbil:SANBI_000121"/>
<evidence type="ECO:0008006" key="4">
    <source>
        <dbReference type="Google" id="ProtNLM"/>
    </source>
</evidence>
<dbReference type="EMBL" id="CP138359">
    <property type="protein sequence ID" value="WPF82516.1"/>
    <property type="molecule type" value="Genomic_DNA"/>
</dbReference>
<evidence type="ECO:0000313" key="2">
    <source>
        <dbReference type="EMBL" id="WPF82516.1"/>
    </source>
</evidence>
<dbReference type="AlphaFoldDB" id="A0AAF1BY71"/>
<accession>A0AAF1BY71</accession>
<keyword evidence="1" id="KW-0732">Signal</keyword>
<reference evidence="3" key="1">
    <citation type="submission" date="2023-11" db="EMBL/GenBank/DDBJ databases">
        <authorList>
            <person name="Helweg L.P."/>
            <person name="Kiel A."/>
            <person name="Hitz F."/>
            <person name="Ruckert-Reed C."/>
            <person name="Busche T."/>
            <person name="Kaltschmidt B."/>
            <person name="Kaltschmidt C."/>
        </authorList>
    </citation>
    <scope>NUCLEOTIDE SEQUENCE [LARGE SCALE GENOMIC DNA]</scope>
    <source>
        <strain evidence="3">4.1</strain>
    </source>
</reference>
<evidence type="ECO:0000256" key="1">
    <source>
        <dbReference type="SAM" id="SignalP"/>
    </source>
</evidence>
<dbReference type="RefSeq" id="WP_319157965.1">
    <property type="nucleotide sequence ID" value="NZ_CP138359.1"/>
</dbReference>
<name>A0AAF1BY71_9MICO</name>
<protein>
    <recommendedName>
        <fullName evidence="4">Bacterial spore germination immunoglobulin-like domain-containing protein</fullName>
    </recommendedName>
</protein>
<sequence length="173" mass="17484">MISTSTVVRWAPVLAVAFILGACSSSDGATSEETPVGGPSEEIQEWMNRPFAGVVTEDSLGSASGVVVPTEELDDEQAAQQSVAVELGQGQVAVRGVLASCFGESTVDLTVHLSTTSDGAGTETTATTFRALPCGEDTELALEADGVTGVGFSVSGADRDGAWSAMVLGPSQG</sequence>
<gene>
    <name evidence="2" type="ORF">SANBI_000121</name>
</gene>
<organism evidence="2 3">
    <name type="scientific">Sanguibacter biliveldensis</name>
    <dbReference type="NCBI Taxonomy" id="3030830"/>
    <lineage>
        <taxon>Bacteria</taxon>
        <taxon>Bacillati</taxon>
        <taxon>Actinomycetota</taxon>
        <taxon>Actinomycetes</taxon>
        <taxon>Micrococcales</taxon>
        <taxon>Sanguibacteraceae</taxon>
        <taxon>Sanguibacter</taxon>
    </lineage>
</organism>
<feature type="signal peptide" evidence="1">
    <location>
        <begin position="1"/>
        <end position="29"/>
    </location>
</feature>
<evidence type="ECO:0000313" key="3">
    <source>
        <dbReference type="Proteomes" id="UP001304340"/>
    </source>
</evidence>
<dbReference type="Proteomes" id="UP001304340">
    <property type="component" value="Chromosome"/>
</dbReference>
<feature type="chain" id="PRO_5042195842" description="Bacterial spore germination immunoglobulin-like domain-containing protein" evidence="1">
    <location>
        <begin position="30"/>
        <end position="173"/>
    </location>
</feature>
<keyword evidence="3" id="KW-1185">Reference proteome</keyword>